<organism evidence="2">
    <name type="scientific">Oceaniferula spumae</name>
    <dbReference type="NCBI Taxonomy" id="2979115"/>
    <lineage>
        <taxon>Bacteria</taxon>
        <taxon>Pseudomonadati</taxon>
        <taxon>Verrucomicrobiota</taxon>
        <taxon>Verrucomicrobiia</taxon>
        <taxon>Verrucomicrobiales</taxon>
        <taxon>Verrucomicrobiaceae</taxon>
        <taxon>Oceaniferula</taxon>
    </lineage>
</organism>
<feature type="region of interest" description="Disordered" evidence="1">
    <location>
        <begin position="168"/>
        <end position="189"/>
    </location>
</feature>
<proteinExistence type="predicted"/>
<sequence>MVLSVFIVSCRKAPETVQVTETRELTMWDKGSDPLVAPMPPEWRQIPGTQLRIFNYRFGDDGEVYVSRARGGVLPNVNRWLGQFGKPPLQSLDELPKIKMLGVDAVVVSATGKFAGGMGKAAKENAAVLGVIADHGAGLLTVKMIGSADEVAAERERVLNFCENLRINQPDEQAHPGEASTGESTTDGE</sequence>
<dbReference type="KEGG" id="osu:NT6N_13710"/>
<accession>A0AAT9FK58</accession>
<protein>
    <submittedName>
        <fullName evidence="2">Uncharacterized protein</fullName>
    </submittedName>
</protein>
<reference evidence="2" key="1">
    <citation type="submission" date="2024-07" db="EMBL/GenBank/DDBJ databases">
        <title>Complete genome sequence of Verrucomicrobiaceae bacterium NT6N.</title>
        <authorList>
            <person name="Huang C."/>
            <person name="Takami H."/>
            <person name="Hamasaki K."/>
        </authorList>
    </citation>
    <scope>NUCLEOTIDE SEQUENCE</scope>
    <source>
        <strain evidence="2">NT6N</strain>
    </source>
</reference>
<dbReference type="AlphaFoldDB" id="A0AAT9FK58"/>
<evidence type="ECO:0000313" key="2">
    <source>
        <dbReference type="EMBL" id="BDS06331.1"/>
    </source>
</evidence>
<evidence type="ECO:0000256" key="1">
    <source>
        <dbReference type="SAM" id="MobiDB-lite"/>
    </source>
</evidence>
<dbReference type="EMBL" id="AP026866">
    <property type="protein sequence ID" value="BDS06331.1"/>
    <property type="molecule type" value="Genomic_DNA"/>
</dbReference>
<name>A0AAT9FK58_9BACT</name>
<gene>
    <name evidence="2" type="ORF">NT6N_13710</name>
</gene>